<sequence length="273" mass="30108">MPILQPKLEIPLSSPALPAPIMFRSAYVPAEGLYPAHQHAWGEFVYAFSGVMEVKVAGHHYLAPPHYGIWLPPNLDHVGLNRLEAHHCSLYVSPECSSQLPTQPCALTVSPLVRALLDHMRLRTAGLPSTAADARLLHVLVDQLNVAPRAGSYLPSSEDPVLGPVLQWLQAHPGDTRALPELARAAHTTERTLMRRAERELGMRLAEWRQRLRVVKAMGLLERGQTVETIALDLGYSSASAFISMFKNRMGTTPDEFRKTSGYTPRADASSSQ</sequence>
<organism evidence="7 8">
    <name type="scientific">Rhodoferax aquaticus</name>
    <dbReference type="NCBI Taxonomy" id="2527691"/>
    <lineage>
        <taxon>Bacteria</taxon>
        <taxon>Pseudomonadati</taxon>
        <taxon>Pseudomonadota</taxon>
        <taxon>Betaproteobacteria</taxon>
        <taxon>Burkholderiales</taxon>
        <taxon>Comamonadaceae</taxon>
        <taxon>Rhodoferax</taxon>
    </lineage>
</organism>
<proteinExistence type="predicted"/>
<dbReference type="InterPro" id="IPR018060">
    <property type="entry name" value="HTH_AraC"/>
</dbReference>
<dbReference type="InterPro" id="IPR011051">
    <property type="entry name" value="RmlC_Cupin_sf"/>
</dbReference>
<keyword evidence="4" id="KW-0804">Transcription</keyword>
<accession>A0A515EJJ1</accession>
<dbReference type="PANTHER" id="PTHR11019">
    <property type="entry name" value="HTH-TYPE TRANSCRIPTIONAL REGULATOR NIMR"/>
    <property type="match status" value="1"/>
</dbReference>
<dbReference type="PROSITE" id="PS01124">
    <property type="entry name" value="HTH_ARAC_FAMILY_2"/>
    <property type="match status" value="1"/>
</dbReference>
<keyword evidence="2" id="KW-0805">Transcription regulation</keyword>
<dbReference type="Pfam" id="PF12833">
    <property type="entry name" value="HTH_18"/>
    <property type="match status" value="1"/>
</dbReference>
<dbReference type="PANTHER" id="PTHR11019:SF190">
    <property type="entry name" value="ARAC-FAMILY REGULATORY PROTEIN"/>
    <property type="match status" value="1"/>
</dbReference>
<dbReference type="EMBL" id="CP036282">
    <property type="protein sequence ID" value="QDL52800.1"/>
    <property type="molecule type" value="Genomic_DNA"/>
</dbReference>
<feature type="domain" description="HTH araC/xylS-type" evidence="6">
    <location>
        <begin position="163"/>
        <end position="260"/>
    </location>
</feature>
<dbReference type="InterPro" id="IPR009057">
    <property type="entry name" value="Homeodomain-like_sf"/>
</dbReference>
<gene>
    <name evidence="7" type="ORF">EXZ61_00635</name>
</gene>
<dbReference type="Gene3D" id="1.10.10.60">
    <property type="entry name" value="Homeodomain-like"/>
    <property type="match status" value="1"/>
</dbReference>
<dbReference type="InterPro" id="IPR020449">
    <property type="entry name" value="Tscrpt_reg_AraC-type_HTH"/>
</dbReference>
<dbReference type="SMART" id="SM00342">
    <property type="entry name" value="HTH_ARAC"/>
    <property type="match status" value="1"/>
</dbReference>
<evidence type="ECO:0000259" key="6">
    <source>
        <dbReference type="PROSITE" id="PS01124"/>
    </source>
</evidence>
<name>A0A515EJJ1_9BURK</name>
<dbReference type="SUPFAM" id="SSF51182">
    <property type="entry name" value="RmlC-like cupins"/>
    <property type="match status" value="1"/>
</dbReference>
<evidence type="ECO:0000256" key="2">
    <source>
        <dbReference type="ARBA" id="ARBA00023015"/>
    </source>
</evidence>
<dbReference type="CDD" id="cd06124">
    <property type="entry name" value="cupin_NimR-like_N"/>
    <property type="match status" value="1"/>
</dbReference>
<evidence type="ECO:0000313" key="7">
    <source>
        <dbReference type="EMBL" id="QDL52800.1"/>
    </source>
</evidence>
<dbReference type="PRINTS" id="PR00032">
    <property type="entry name" value="HTHARAC"/>
</dbReference>
<protein>
    <submittedName>
        <fullName evidence="7">AraC family transcriptional regulator</fullName>
    </submittedName>
</protein>
<dbReference type="RefSeq" id="WP_142808252.1">
    <property type="nucleotide sequence ID" value="NZ_CP036282.1"/>
</dbReference>
<evidence type="ECO:0000256" key="3">
    <source>
        <dbReference type="ARBA" id="ARBA00023125"/>
    </source>
</evidence>
<dbReference type="FunFam" id="1.10.10.60:FF:000132">
    <property type="entry name" value="AraC family transcriptional regulator"/>
    <property type="match status" value="1"/>
</dbReference>
<feature type="region of interest" description="Disordered" evidence="5">
    <location>
        <begin position="254"/>
        <end position="273"/>
    </location>
</feature>
<dbReference type="InterPro" id="IPR014710">
    <property type="entry name" value="RmlC-like_jellyroll"/>
</dbReference>
<evidence type="ECO:0000256" key="4">
    <source>
        <dbReference type="ARBA" id="ARBA00023163"/>
    </source>
</evidence>
<dbReference type="PROSITE" id="PS00041">
    <property type="entry name" value="HTH_ARAC_FAMILY_1"/>
    <property type="match status" value="1"/>
</dbReference>
<dbReference type="Gene3D" id="2.60.120.10">
    <property type="entry name" value="Jelly Rolls"/>
    <property type="match status" value="1"/>
</dbReference>
<keyword evidence="1" id="KW-0678">Repressor</keyword>
<reference evidence="8" key="2">
    <citation type="journal article" date="2020" name="Int. J. Syst. Evol. Microbiol.">
        <title>Genomic insights into a novel species Rhodoferax aquaticus sp. nov., isolated from freshwater.</title>
        <authorList>
            <person name="Li T."/>
            <person name="Zhuo Y."/>
            <person name="Jin C.Z."/>
            <person name="Wu X."/>
            <person name="Ko S.R."/>
            <person name="Jin F.J."/>
            <person name="Ahn C.Y."/>
            <person name="Oh H.M."/>
            <person name="Lee H.G."/>
            <person name="Jin L."/>
        </authorList>
    </citation>
    <scope>NUCLEOTIDE SEQUENCE [LARGE SCALE GENOMIC DNA]</scope>
    <source>
        <strain evidence="8">Gr-4</strain>
    </source>
</reference>
<dbReference type="KEGG" id="rhg:EXZ61_00635"/>
<evidence type="ECO:0000313" key="8">
    <source>
        <dbReference type="Proteomes" id="UP000317365"/>
    </source>
</evidence>
<dbReference type="InterPro" id="IPR018062">
    <property type="entry name" value="HTH_AraC-typ_CS"/>
</dbReference>
<dbReference type="GO" id="GO:0043565">
    <property type="term" value="F:sequence-specific DNA binding"/>
    <property type="evidence" value="ECO:0007669"/>
    <property type="project" value="InterPro"/>
</dbReference>
<dbReference type="Proteomes" id="UP000317365">
    <property type="component" value="Chromosome"/>
</dbReference>
<evidence type="ECO:0000256" key="5">
    <source>
        <dbReference type="SAM" id="MobiDB-lite"/>
    </source>
</evidence>
<reference evidence="8" key="1">
    <citation type="submission" date="2019-02" db="EMBL/GenBank/DDBJ databases">
        <title>Complete genome sequence of Rhodoferax sp. Gr-4.</title>
        <authorList>
            <person name="Jin L."/>
        </authorList>
    </citation>
    <scope>NUCLEOTIDE SEQUENCE [LARGE SCALE GENOMIC DNA]</scope>
    <source>
        <strain evidence="8">Gr-4</strain>
    </source>
</reference>
<evidence type="ECO:0000256" key="1">
    <source>
        <dbReference type="ARBA" id="ARBA00022491"/>
    </source>
</evidence>
<dbReference type="AlphaFoldDB" id="A0A515EJJ1"/>
<dbReference type="SUPFAM" id="SSF46689">
    <property type="entry name" value="Homeodomain-like"/>
    <property type="match status" value="1"/>
</dbReference>
<keyword evidence="3" id="KW-0238">DNA-binding</keyword>
<dbReference type="GO" id="GO:0003700">
    <property type="term" value="F:DNA-binding transcription factor activity"/>
    <property type="evidence" value="ECO:0007669"/>
    <property type="project" value="InterPro"/>
</dbReference>
<keyword evidence="8" id="KW-1185">Reference proteome</keyword>